<evidence type="ECO:0000259" key="2">
    <source>
        <dbReference type="Pfam" id="PF12883"/>
    </source>
</evidence>
<dbReference type="EMBL" id="PQFZ01000010">
    <property type="protein sequence ID" value="POR49889.1"/>
    <property type="molecule type" value="Genomic_DNA"/>
</dbReference>
<comment type="caution">
    <text evidence="3">The sequence shown here is derived from an EMBL/GenBank/DDBJ whole genome shotgun (WGS) entry which is preliminary data.</text>
</comment>
<feature type="domain" description="DUF3828" evidence="2">
    <location>
        <begin position="33"/>
        <end position="155"/>
    </location>
</feature>
<dbReference type="OrthoDB" id="7174015at2"/>
<dbReference type="Proteomes" id="UP000236919">
    <property type="component" value="Unassembled WGS sequence"/>
</dbReference>
<name>A0A2S4M5K7_9HYPH</name>
<keyword evidence="1" id="KW-0732">Signal</keyword>
<dbReference type="InterPro" id="IPR024289">
    <property type="entry name" value="DUF3828"/>
</dbReference>
<dbReference type="Gene3D" id="3.10.450.50">
    <property type="match status" value="1"/>
</dbReference>
<accession>A0A2S4M5K7</accession>
<organism evidence="3 4">
    <name type="scientific">Bosea psychrotolerans</name>
    <dbReference type="NCBI Taxonomy" id="1871628"/>
    <lineage>
        <taxon>Bacteria</taxon>
        <taxon>Pseudomonadati</taxon>
        <taxon>Pseudomonadota</taxon>
        <taxon>Alphaproteobacteria</taxon>
        <taxon>Hyphomicrobiales</taxon>
        <taxon>Boseaceae</taxon>
        <taxon>Bosea</taxon>
    </lineage>
</organism>
<feature type="chain" id="PRO_5015658704" evidence="1">
    <location>
        <begin position="28"/>
        <end position="182"/>
    </location>
</feature>
<feature type="signal peptide" evidence="1">
    <location>
        <begin position="1"/>
        <end position="27"/>
    </location>
</feature>
<evidence type="ECO:0000313" key="3">
    <source>
        <dbReference type="EMBL" id="POR49889.1"/>
    </source>
</evidence>
<evidence type="ECO:0000256" key="1">
    <source>
        <dbReference type="SAM" id="SignalP"/>
    </source>
</evidence>
<dbReference type="RefSeq" id="WP_103719296.1">
    <property type="nucleotide sequence ID" value="NZ_PQFZ01000010.1"/>
</dbReference>
<reference evidence="3 4" key="1">
    <citation type="submission" date="2018-01" db="EMBL/GenBank/DDBJ databases">
        <title>Genomic Encyclopedia of Type Strains, Phase III (KMG-III): the genomes of soil and plant-associated and newly described type strains.</title>
        <authorList>
            <person name="Whitman W."/>
        </authorList>
    </citation>
    <scope>NUCLEOTIDE SEQUENCE [LARGE SCALE GENOMIC DNA]</scope>
    <source>
        <strain evidence="3 4">1131</strain>
    </source>
</reference>
<dbReference type="Pfam" id="PF12883">
    <property type="entry name" value="DUF3828"/>
    <property type="match status" value="1"/>
</dbReference>
<evidence type="ECO:0000313" key="4">
    <source>
        <dbReference type="Proteomes" id="UP000236919"/>
    </source>
</evidence>
<dbReference type="AlphaFoldDB" id="A0A2S4M5K7"/>
<protein>
    <submittedName>
        <fullName evidence="3">Uncharacterized protein DUF3828</fullName>
    </submittedName>
</protein>
<gene>
    <name evidence="3" type="ORF">CYD53_1106</name>
</gene>
<proteinExistence type="predicted"/>
<keyword evidence="4" id="KW-1185">Reference proteome</keyword>
<sequence length="182" mass="20063">MLATIRFALPAMALTLLPAVGAGAAYAAETSPEATVREAYAITIRELAGIEAGKAAQPPFRPPHRQRLMTKELSALFARDEQFMKESGDQGNIGSDPFISGQDGEVKQLRVTVAERSVASATVFADFISFGPVRVTFRMKLEDGRWRIDDIVNRMDGKDYTVRSQLSQPYDCGSFMKKPCKR</sequence>